<protein>
    <submittedName>
        <fullName evidence="2">Helix-turn-helix transcriptional regulator</fullName>
    </submittedName>
</protein>
<dbReference type="Pfam" id="PF00196">
    <property type="entry name" value="GerE"/>
    <property type="match status" value="1"/>
</dbReference>
<name>A0ABV4QYV0_9ACTN</name>
<dbReference type="Proteomes" id="UP001569904">
    <property type="component" value="Unassembled WGS sequence"/>
</dbReference>
<proteinExistence type="predicted"/>
<sequence length="63" mass="7262">MTPRELEVFWPVGDRLHNQEIADALHVSERTVESHVSALLRKTAARTGLPRRTGRSWSRRRNG</sequence>
<dbReference type="SUPFAM" id="SSF46894">
    <property type="entry name" value="C-terminal effector domain of the bipartite response regulators"/>
    <property type="match status" value="1"/>
</dbReference>
<keyword evidence="3" id="KW-1185">Reference proteome</keyword>
<dbReference type="Gene3D" id="1.10.10.10">
    <property type="entry name" value="Winged helix-like DNA-binding domain superfamily/Winged helix DNA-binding domain"/>
    <property type="match status" value="1"/>
</dbReference>
<feature type="domain" description="HTH luxR-type" evidence="1">
    <location>
        <begin position="1"/>
        <end position="57"/>
    </location>
</feature>
<dbReference type="SMART" id="SM00421">
    <property type="entry name" value="HTH_LUXR"/>
    <property type="match status" value="1"/>
</dbReference>
<evidence type="ECO:0000313" key="3">
    <source>
        <dbReference type="Proteomes" id="UP001569904"/>
    </source>
</evidence>
<comment type="caution">
    <text evidence="2">The sequence shown here is derived from an EMBL/GenBank/DDBJ whole genome shotgun (WGS) entry which is preliminary data.</text>
</comment>
<accession>A0ABV4QYV0</accession>
<organism evidence="2 3">
    <name type="scientific">Actinomadura chokoriensis</name>
    <dbReference type="NCBI Taxonomy" id="454156"/>
    <lineage>
        <taxon>Bacteria</taxon>
        <taxon>Bacillati</taxon>
        <taxon>Actinomycetota</taxon>
        <taxon>Actinomycetes</taxon>
        <taxon>Streptosporangiales</taxon>
        <taxon>Thermomonosporaceae</taxon>
        <taxon>Actinomadura</taxon>
    </lineage>
</organism>
<dbReference type="PROSITE" id="PS50043">
    <property type="entry name" value="HTH_LUXR_2"/>
    <property type="match status" value="1"/>
</dbReference>
<evidence type="ECO:0000259" key="1">
    <source>
        <dbReference type="PROSITE" id="PS50043"/>
    </source>
</evidence>
<reference evidence="2 3" key="1">
    <citation type="submission" date="2023-11" db="EMBL/GenBank/DDBJ databases">
        <title>Actinomadura monticuli sp. nov., isolated from volcanic ash.</title>
        <authorList>
            <person name="Lee S.D."/>
            <person name="Yang H."/>
            <person name="Kim I.S."/>
        </authorList>
    </citation>
    <scope>NUCLEOTIDE SEQUENCE [LARGE SCALE GENOMIC DNA]</scope>
    <source>
        <strain evidence="2 3">DSM 45346</strain>
    </source>
</reference>
<evidence type="ECO:0000313" key="2">
    <source>
        <dbReference type="EMBL" id="MFA1555090.1"/>
    </source>
</evidence>
<dbReference type="InterPro" id="IPR000792">
    <property type="entry name" value="Tscrpt_reg_LuxR_C"/>
</dbReference>
<dbReference type="InterPro" id="IPR016032">
    <property type="entry name" value="Sig_transdc_resp-reg_C-effctor"/>
</dbReference>
<dbReference type="InterPro" id="IPR036388">
    <property type="entry name" value="WH-like_DNA-bd_sf"/>
</dbReference>
<dbReference type="PRINTS" id="PR00038">
    <property type="entry name" value="HTHLUXR"/>
</dbReference>
<dbReference type="EMBL" id="JAXCEH010000008">
    <property type="protein sequence ID" value="MFA1555090.1"/>
    <property type="molecule type" value="Genomic_DNA"/>
</dbReference>
<gene>
    <name evidence="2" type="ORF">SM436_15480</name>
</gene>